<dbReference type="Gene3D" id="1.10.260.40">
    <property type="entry name" value="lambda repressor-like DNA-binding domains"/>
    <property type="match status" value="1"/>
</dbReference>
<dbReference type="GO" id="GO:0003677">
    <property type="term" value="F:DNA binding"/>
    <property type="evidence" value="ECO:0007669"/>
    <property type="project" value="InterPro"/>
</dbReference>
<sequence length="125" mass="14333">MTDTKQNTLATRLTELMKANHWSKTDMARIAEVSPTSVTNWFKRETISKESAAKLAQAGNISLAWILTGEEDQRGALSESELALIEVFRELPPIEQQNMLAAFQMRLKQLREFYKNYVDPSTRKK</sequence>
<dbReference type="Pfam" id="PF07022">
    <property type="entry name" value="Phage_CI_repr"/>
    <property type="match status" value="1"/>
</dbReference>
<evidence type="ECO:0000259" key="1">
    <source>
        <dbReference type="PROSITE" id="PS50943"/>
    </source>
</evidence>
<feature type="domain" description="HTH cro/C1-type" evidence="1">
    <location>
        <begin position="13"/>
        <end position="66"/>
    </location>
</feature>
<dbReference type="SUPFAM" id="SSF47413">
    <property type="entry name" value="lambda repressor-like DNA-binding domains"/>
    <property type="match status" value="1"/>
</dbReference>
<gene>
    <name evidence="2" type="ORF">DOJ99_23215</name>
</gene>
<dbReference type="InterPro" id="IPR010744">
    <property type="entry name" value="Phage_CI_N"/>
</dbReference>
<dbReference type="SMART" id="SM00530">
    <property type="entry name" value="HTH_XRE"/>
    <property type="match status" value="1"/>
</dbReference>
<comment type="caution">
    <text evidence="2">The sequence shown here is derived from an EMBL/GenBank/DDBJ whole genome shotgun (WGS) entry which is preliminary data.</text>
</comment>
<organism evidence="2">
    <name type="scientific">Salmonella enterica subsp. enterica serovar Stanley</name>
    <dbReference type="NCBI Taxonomy" id="192953"/>
    <lineage>
        <taxon>Bacteria</taxon>
        <taxon>Pseudomonadati</taxon>
        <taxon>Pseudomonadota</taxon>
        <taxon>Gammaproteobacteria</taxon>
        <taxon>Enterobacterales</taxon>
        <taxon>Enterobacteriaceae</taxon>
        <taxon>Salmonella</taxon>
    </lineage>
</organism>
<dbReference type="AlphaFoldDB" id="A0A5V8U4M7"/>
<evidence type="ECO:0000313" key="2">
    <source>
        <dbReference type="EMBL" id="EBV4163086.1"/>
    </source>
</evidence>
<dbReference type="InterPro" id="IPR001387">
    <property type="entry name" value="Cro/C1-type_HTH"/>
</dbReference>
<dbReference type="PROSITE" id="PS50943">
    <property type="entry name" value="HTH_CROC1"/>
    <property type="match status" value="1"/>
</dbReference>
<dbReference type="InterPro" id="IPR010982">
    <property type="entry name" value="Lambda_DNA-bd_dom_sf"/>
</dbReference>
<reference evidence="2" key="1">
    <citation type="submission" date="2018-06" db="EMBL/GenBank/DDBJ databases">
        <authorList>
            <person name="Ashton P.M."/>
            <person name="Dallman T."/>
            <person name="Nair S."/>
            <person name="De Pinna E."/>
            <person name="Peters T."/>
            <person name="Grant K."/>
        </authorList>
    </citation>
    <scope>NUCLEOTIDE SEQUENCE</scope>
    <source>
        <strain evidence="2">204437</strain>
    </source>
</reference>
<accession>A0A5V8U4M7</accession>
<name>A0A5V8U4M7_SALET</name>
<dbReference type="GO" id="GO:0045892">
    <property type="term" value="P:negative regulation of DNA-templated transcription"/>
    <property type="evidence" value="ECO:0007669"/>
    <property type="project" value="InterPro"/>
</dbReference>
<dbReference type="EMBL" id="AAHFDY010000031">
    <property type="protein sequence ID" value="EBV4163086.1"/>
    <property type="molecule type" value="Genomic_DNA"/>
</dbReference>
<proteinExistence type="predicted"/>
<protein>
    <submittedName>
        <fullName evidence="2">Transcriptional regulator</fullName>
    </submittedName>
</protein>